<keyword evidence="6" id="KW-0449">Lipoprotein</keyword>
<gene>
    <name evidence="6" type="ORF">PtoMrB4_51850</name>
    <name evidence="7" type="ORF">R0G64_12730</name>
</gene>
<reference evidence="6 8" key="1">
    <citation type="journal article" date="2020" name="Microbiol. Resour. Announc.">
        <title>Complete genome sequence of Pseudomonas otitidis strain MrB4, isolated from Lake Biwa in Japan.</title>
        <authorList>
            <person name="Miyazaki K."/>
            <person name="Hase E."/>
            <person name="Maruya T."/>
        </authorList>
    </citation>
    <scope>NUCLEOTIDE SEQUENCE [LARGE SCALE GENOMIC DNA]</scope>
    <source>
        <strain evidence="6 8">MrB4</strain>
    </source>
</reference>
<evidence type="ECO:0000256" key="1">
    <source>
        <dbReference type="ARBA" id="ARBA00011245"/>
    </source>
</evidence>
<dbReference type="EMBL" id="AP022642">
    <property type="protein sequence ID" value="BCA31208.1"/>
    <property type="molecule type" value="Genomic_DNA"/>
</dbReference>
<name>A0A1I0UUW0_9GAMM</name>
<dbReference type="Proteomes" id="UP000501237">
    <property type="component" value="Chromosome"/>
</dbReference>
<keyword evidence="2" id="KW-0813">Transport</keyword>
<feature type="signal peptide" evidence="5">
    <location>
        <begin position="1"/>
        <end position="24"/>
    </location>
</feature>
<evidence type="ECO:0000256" key="3">
    <source>
        <dbReference type="ARBA" id="ARBA00022729"/>
    </source>
</evidence>
<dbReference type="Proteomes" id="UP001273935">
    <property type="component" value="Unassembled WGS sequence"/>
</dbReference>
<feature type="chain" id="PRO_5044559355" evidence="5">
    <location>
        <begin position="25"/>
        <end position="202"/>
    </location>
</feature>
<dbReference type="SUPFAM" id="SSF89392">
    <property type="entry name" value="Prokaryotic lipoproteins and lipoprotein localization factors"/>
    <property type="match status" value="1"/>
</dbReference>
<dbReference type="EMBL" id="JAWJUL010000042">
    <property type="protein sequence ID" value="MDV3440292.1"/>
    <property type="molecule type" value="Genomic_DNA"/>
</dbReference>
<dbReference type="GeneID" id="57400413"/>
<dbReference type="InterPro" id="IPR029046">
    <property type="entry name" value="LolA/LolB/LppX"/>
</dbReference>
<dbReference type="Pfam" id="PF19574">
    <property type="entry name" value="LolA_3"/>
    <property type="match status" value="1"/>
</dbReference>
<evidence type="ECO:0000313" key="7">
    <source>
        <dbReference type="EMBL" id="MDV3440292.1"/>
    </source>
</evidence>
<keyword evidence="9" id="KW-1185">Reference proteome</keyword>
<accession>A0A1I0UUW0</accession>
<dbReference type="GO" id="GO:0015031">
    <property type="term" value="P:protein transport"/>
    <property type="evidence" value="ECO:0007669"/>
    <property type="project" value="UniProtKB-KW"/>
</dbReference>
<dbReference type="AlphaFoldDB" id="A0A1I0UUW0"/>
<proteinExistence type="predicted"/>
<dbReference type="KEGG" id="poj:PtoMrB4_51850"/>
<reference evidence="7 9" key="2">
    <citation type="submission" date="2023-10" db="EMBL/GenBank/DDBJ databases">
        <title>Pseudomonas otitidis isolated from a paediatric patient with cystic fibrosis in Chile.</title>
        <authorList>
            <person name="Amsteins-Romero L."/>
            <person name="Opazo-Capurro A."/>
            <person name="Matus-Kohler M."/>
            <person name="Gonzalez-Rocha G."/>
        </authorList>
    </citation>
    <scope>NUCLEOTIDE SEQUENCE [LARGE SCALE GENOMIC DNA]</scope>
    <source>
        <strain evidence="7 9">P-714</strain>
    </source>
</reference>
<comment type="subunit">
    <text evidence="1">Monomer.</text>
</comment>
<keyword evidence="4" id="KW-0653">Protein transport</keyword>
<dbReference type="RefSeq" id="WP_074974123.1">
    <property type="nucleotide sequence ID" value="NZ_AP022642.1"/>
</dbReference>
<evidence type="ECO:0000313" key="8">
    <source>
        <dbReference type="Proteomes" id="UP000501237"/>
    </source>
</evidence>
<dbReference type="STRING" id="319939.SAMN05216263_13223"/>
<sequence>MIRAPWLRALLLVPALLASGLAQAFDLDQLAQRLAAPAVVRGPFVQEKHLRALPQPLTSTGQFTLAREGGLLWRLEKPLRQDYRISDQGIARRVDGQWQAQPGQDVAAQQSRLFLAVLKGDRSGLERDFALTLEGDSQHWTLHLAPRALLLQQIFSAIRIEGGALVERIELVETQGDRTLLRLPASQAADTLTADEAADLAR</sequence>
<evidence type="ECO:0000256" key="5">
    <source>
        <dbReference type="SAM" id="SignalP"/>
    </source>
</evidence>
<dbReference type="InterPro" id="IPR004564">
    <property type="entry name" value="OM_lipoprot_carrier_LolA-like"/>
</dbReference>
<protein>
    <submittedName>
        <fullName evidence="7">Outer membrane lipoprotein carrier protein LolA</fullName>
    </submittedName>
    <submittedName>
        <fullName evidence="6">Outer-membrane lipoprotein carrier protein</fullName>
    </submittedName>
</protein>
<evidence type="ECO:0000256" key="4">
    <source>
        <dbReference type="ARBA" id="ARBA00022927"/>
    </source>
</evidence>
<evidence type="ECO:0000313" key="6">
    <source>
        <dbReference type="EMBL" id="BCA31208.1"/>
    </source>
</evidence>
<dbReference type="CDD" id="cd16325">
    <property type="entry name" value="LolA"/>
    <property type="match status" value="1"/>
</dbReference>
<evidence type="ECO:0000313" key="9">
    <source>
        <dbReference type="Proteomes" id="UP001273935"/>
    </source>
</evidence>
<organism evidence="6 8">
    <name type="scientific">Metapseudomonas otitidis</name>
    <dbReference type="NCBI Taxonomy" id="319939"/>
    <lineage>
        <taxon>Bacteria</taxon>
        <taxon>Pseudomonadati</taxon>
        <taxon>Pseudomonadota</taxon>
        <taxon>Gammaproteobacteria</taxon>
        <taxon>Pseudomonadales</taxon>
        <taxon>Pseudomonadaceae</taxon>
        <taxon>Metapseudomonas</taxon>
    </lineage>
</organism>
<keyword evidence="3 5" id="KW-0732">Signal</keyword>
<evidence type="ECO:0000256" key="2">
    <source>
        <dbReference type="ARBA" id="ARBA00022448"/>
    </source>
</evidence>
<dbReference type="Gene3D" id="2.50.20.10">
    <property type="entry name" value="Lipoprotein localisation LolA/LolB/LppX"/>
    <property type="match status" value="1"/>
</dbReference>